<protein>
    <recommendedName>
        <fullName evidence="4">KaiC-like domain-containing protein</fullName>
    </recommendedName>
</protein>
<evidence type="ECO:0000313" key="3">
    <source>
        <dbReference type="Proteomes" id="UP001202674"/>
    </source>
</evidence>
<accession>A0AAE3FQR9</accession>
<proteinExistence type="predicted"/>
<name>A0AAE3FQR9_9EURY</name>
<dbReference type="RefSeq" id="WP_250595375.1">
    <property type="nucleotide sequence ID" value="NZ_JAKRVY010000002.1"/>
</dbReference>
<dbReference type="EMBL" id="JAKRVY010000002">
    <property type="protein sequence ID" value="MCL9813153.1"/>
    <property type="molecule type" value="Genomic_DNA"/>
</dbReference>
<sequence length="189" mass="20760">MADDEKLTSGRSTPVPSKQPGTSTLILETGDDIEYTERFAREHSVDDLLVLACGSDPAQVIERTERIDAEQKRLLTDARAAAERVGVHTAVEELSDPADLSTTGIAISSFLDDEGGTVVCFHSLTALLEAVETEQLFRFLHVLTSRVHAADAIGQFYLDPARTDDRTIYKLRSGFDTVVETDTVSRFSR</sequence>
<feature type="region of interest" description="Disordered" evidence="1">
    <location>
        <begin position="1"/>
        <end position="24"/>
    </location>
</feature>
<organism evidence="2 3">
    <name type="scientific">Natranaeroarchaeum aerophilus</name>
    <dbReference type="NCBI Taxonomy" id="2917711"/>
    <lineage>
        <taxon>Archaea</taxon>
        <taxon>Methanobacteriati</taxon>
        <taxon>Methanobacteriota</taxon>
        <taxon>Stenosarchaea group</taxon>
        <taxon>Halobacteria</taxon>
        <taxon>Halobacteriales</taxon>
        <taxon>Natronoarchaeaceae</taxon>
        <taxon>Natranaeroarchaeum</taxon>
    </lineage>
</organism>
<feature type="compositionally biased region" description="Polar residues" evidence="1">
    <location>
        <begin position="9"/>
        <end position="24"/>
    </location>
</feature>
<reference evidence="2 3" key="1">
    <citation type="journal article" date="2022" name="Syst. Appl. Microbiol.">
        <title>Natronocalculus amylovorans gen. nov., sp. nov., and Natranaeroarchaeum aerophilus sp. nov., dominant culturable amylolytic natronoarchaea from hypersaline soda lakes in southwestern Siberia.</title>
        <authorList>
            <person name="Sorokin D.Y."/>
            <person name="Elcheninov A.G."/>
            <person name="Khizhniak T.V."/>
            <person name="Koenen M."/>
            <person name="Bale N.J."/>
            <person name="Damste J.S.S."/>
            <person name="Kublanov I.V."/>
        </authorList>
    </citation>
    <scope>NUCLEOTIDE SEQUENCE [LARGE SCALE GENOMIC DNA]</scope>
    <source>
        <strain evidence="2 3">AArc-St1-1</strain>
    </source>
</reference>
<dbReference type="Proteomes" id="UP001202674">
    <property type="component" value="Unassembled WGS sequence"/>
</dbReference>
<gene>
    <name evidence="2" type="ORF">AArcSt11_05740</name>
</gene>
<evidence type="ECO:0008006" key="4">
    <source>
        <dbReference type="Google" id="ProtNLM"/>
    </source>
</evidence>
<evidence type="ECO:0000313" key="2">
    <source>
        <dbReference type="EMBL" id="MCL9813153.1"/>
    </source>
</evidence>
<dbReference type="Pfam" id="PF24336">
    <property type="entry name" value="DUF7504"/>
    <property type="match status" value="1"/>
</dbReference>
<dbReference type="InterPro" id="IPR055927">
    <property type="entry name" value="DUF7504"/>
</dbReference>
<dbReference type="AlphaFoldDB" id="A0AAE3FQR9"/>
<comment type="caution">
    <text evidence="2">The sequence shown here is derived from an EMBL/GenBank/DDBJ whole genome shotgun (WGS) entry which is preliminary data.</text>
</comment>
<keyword evidence="3" id="KW-1185">Reference proteome</keyword>
<evidence type="ECO:0000256" key="1">
    <source>
        <dbReference type="SAM" id="MobiDB-lite"/>
    </source>
</evidence>